<feature type="region of interest" description="Disordered" evidence="1">
    <location>
        <begin position="1"/>
        <end position="31"/>
    </location>
</feature>
<gene>
    <name evidence="2" type="ORF">FGO68_gene10223</name>
</gene>
<dbReference type="EMBL" id="RRYP01008072">
    <property type="protein sequence ID" value="TNV80042.1"/>
    <property type="molecule type" value="Genomic_DNA"/>
</dbReference>
<sequence>MKATQYELGRQEWHEKWQSQTKDGFAKPVDPPKYQRAQKIVGSQICFGSDKVDFLSNTKSNFTGPPSDFQRAKPMRDKATLMQSSYTLGTDPMSYTSAAHTQFQHPHHQPSKAQPAYRNYNQRVDIITGALYGQNKRGAAFEGYSEDPQHKKSGNQTKHVPADLYVEDPITGRKLIRKSGIF</sequence>
<dbReference type="Proteomes" id="UP000785679">
    <property type="component" value="Unassembled WGS sequence"/>
</dbReference>
<organism evidence="2 3">
    <name type="scientific">Halteria grandinella</name>
    <dbReference type="NCBI Taxonomy" id="5974"/>
    <lineage>
        <taxon>Eukaryota</taxon>
        <taxon>Sar</taxon>
        <taxon>Alveolata</taxon>
        <taxon>Ciliophora</taxon>
        <taxon>Intramacronucleata</taxon>
        <taxon>Spirotrichea</taxon>
        <taxon>Stichotrichia</taxon>
        <taxon>Sporadotrichida</taxon>
        <taxon>Halteriidae</taxon>
        <taxon>Halteria</taxon>
    </lineage>
</organism>
<accession>A0A8J8T2P3</accession>
<proteinExistence type="predicted"/>
<evidence type="ECO:0000313" key="3">
    <source>
        <dbReference type="Proteomes" id="UP000785679"/>
    </source>
</evidence>
<evidence type="ECO:0000256" key="1">
    <source>
        <dbReference type="SAM" id="MobiDB-lite"/>
    </source>
</evidence>
<reference evidence="2" key="1">
    <citation type="submission" date="2019-06" db="EMBL/GenBank/DDBJ databases">
        <authorList>
            <person name="Zheng W."/>
        </authorList>
    </citation>
    <scope>NUCLEOTIDE SEQUENCE</scope>
    <source>
        <strain evidence="2">QDHG01</strain>
    </source>
</reference>
<evidence type="ECO:0000313" key="2">
    <source>
        <dbReference type="EMBL" id="TNV80042.1"/>
    </source>
</evidence>
<dbReference type="OrthoDB" id="282544at2759"/>
<name>A0A8J8T2P3_HALGN</name>
<protein>
    <submittedName>
        <fullName evidence="2">Uncharacterized protein</fullName>
    </submittedName>
</protein>
<comment type="caution">
    <text evidence="2">The sequence shown here is derived from an EMBL/GenBank/DDBJ whole genome shotgun (WGS) entry which is preliminary data.</text>
</comment>
<keyword evidence="3" id="KW-1185">Reference proteome</keyword>
<dbReference type="AlphaFoldDB" id="A0A8J8T2P3"/>